<organism evidence="3 4">
    <name type="scientific">Babesia microti (strain RI)</name>
    <dbReference type="NCBI Taxonomy" id="1133968"/>
    <lineage>
        <taxon>Eukaryota</taxon>
        <taxon>Sar</taxon>
        <taxon>Alveolata</taxon>
        <taxon>Apicomplexa</taxon>
        <taxon>Aconoidasida</taxon>
        <taxon>Piroplasmida</taxon>
        <taxon>Babesiidae</taxon>
        <taxon>Babesia</taxon>
    </lineage>
</organism>
<dbReference type="VEuPathDB" id="PiroplasmaDB:BMR1_01G02970"/>
<reference evidence="3 4" key="3">
    <citation type="journal article" date="2016" name="Sci. Rep.">
        <title>Genome-wide diversity and gene expression profiling of Babesia microti isolates identify polymorphic genes that mediate host-pathogen interactions.</title>
        <authorList>
            <person name="Silva J.C."/>
            <person name="Cornillot E."/>
            <person name="McCracken C."/>
            <person name="Usmani-Brown S."/>
            <person name="Dwivedi A."/>
            <person name="Ifeonu O.O."/>
            <person name="Crabtree J."/>
            <person name="Gotia H.T."/>
            <person name="Virji A.Z."/>
            <person name="Reynes C."/>
            <person name="Colinge J."/>
            <person name="Kumar V."/>
            <person name="Lawres L."/>
            <person name="Pazzi J.E."/>
            <person name="Pablo J.V."/>
            <person name="Hung C."/>
            <person name="Brancato J."/>
            <person name="Kumari P."/>
            <person name="Orvis J."/>
            <person name="Tretina K."/>
            <person name="Chibucos M."/>
            <person name="Ott S."/>
            <person name="Sadzewicz L."/>
            <person name="Sengamalay N."/>
            <person name="Shetty A.C."/>
            <person name="Su Q."/>
            <person name="Tallon L."/>
            <person name="Fraser C.M."/>
            <person name="Frutos R."/>
            <person name="Molina D.M."/>
            <person name="Krause P.J."/>
            <person name="Ben Mamoun C."/>
        </authorList>
    </citation>
    <scope>NUCLEOTIDE SEQUENCE [LARGE SCALE GENOMIC DNA]</scope>
    <source>
        <strain evidence="3 4">RI</strain>
    </source>
</reference>
<feature type="domain" description="Symplekin C-terminal" evidence="2">
    <location>
        <begin position="1138"/>
        <end position="1342"/>
    </location>
</feature>
<keyword evidence="4" id="KW-1185">Reference proteome</keyword>
<gene>
    <name evidence="3" type="ORF">BMR1_01G02970</name>
</gene>
<dbReference type="InterPro" id="IPR022075">
    <property type="entry name" value="Symplekin_C"/>
</dbReference>
<dbReference type="RefSeq" id="XP_012647659.1">
    <property type="nucleotide sequence ID" value="XM_012792205.1"/>
</dbReference>
<feature type="compositionally biased region" description="Basic and acidic residues" evidence="1">
    <location>
        <begin position="967"/>
        <end position="978"/>
    </location>
</feature>
<dbReference type="Pfam" id="PF12295">
    <property type="entry name" value="Symplekin_C"/>
    <property type="match status" value="1"/>
</dbReference>
<evidence type="ECO:0000256" key="1">
    <source>
        <dbReference type="SAM" id="MobiDB-lite"/>
    </source>
</evidence>
<proteinExistence type="predicted"/>
<name>I7IPL3_BABMR</name>
<accession>I7IPL3</accession>
<protein>
    <recommendedName>
        <fullName evidence="2">Symplekin C-terminal domain-containing protein</fullName>
    </recommendedName>
</protein>
<dbReference type="KEGG" id="bmic:BMR1_01G02970"/>
<evidence type="ECO:0000259" key="2">
    <source>
        <dbReference type="Pfam" id="PF12295"/>
    </source>
</evidence>
<reference evidence="3 4" key="2">
    <citation type="journal article" date="2013" name="PLoS ONE">
        <title>Whole genome mapping and re-organization of the nuclear and mitochondrial genomes of Babesia microti isolates.</title>
        <authorList>
            <person name="Cornillot E."/>
            <person name="Dassouli A."/>
            <person name="Garg A."/>
            <person name="Pachikara N."/>
            <person name="Randazzo S."/>
            <person name="Depoix D."/>
            <person name="Carcy B."/>
            <person name="Delbecq S."/>
            <person name="Frutos R."/>
            <person name="Silva J.C."/>
            <person name="Sutton R."/>
            <person name="Krause P.J."/>
            <person name="Mamoun C.B."/>
        </authorList>
    </citation>
    <scope>NUCLEOTIDE SEQUENCE [LARGE SCALE GENOMIC DNA]</scope>
    <source>
        <strain evidence="3 4">RI</strain>
    </source>
</reference>
<feature type="region of interest" description="Disordered" evidence="1">
    <location>
        <begin position="952"/>
        <end position="978"/>
    </location>
</feature>
<evidence type="ECO:0000313" key="3">
    <source>
        <dbReference type="EMBL" id="CCF73050.1"/>
    </source>
</evidence>
<dbReference type="EMBL" id="FO082871">
    <property type="protein sequence ID" value="CCF73050.1"/>
    <property type="molecule type" value="Genomic_DNA"/>
</dbReference>
<evidence type="ECO:0000313" key="4">
    <source>
        <dbReference type="Proteomes" id="UP000002899"/>
    </source>
</evidence>
<dbReference type="GeneID" id="24423669"/>
<reference evidence="3 4" key="1">
    <citation type="journal article" date="2012" name="Nucleic Acids Res.">
        <title>Sequencing of the smallest Apicomplexan genome from the human pathogen Babesia microti.</title>
        <authorList>
            <person name="Cornillot E."/>
            <person name="Hadj-Kaddour K."/>
            <person name="Dassouli A."/>
            <person name="Noel B."/>
            <person name="Ranwez V."/>
            <person name="Vacherie B."/>
            <person name="Augagneur Y."/>
            <person name="Bres V."/>
            <person name="Duclos A."/>
            <person name="Randazzo S."/>
            <person name="Carcy B."/>
            <person name="Debierre-Grockiego F."/>
            <person name="Delbecq S."/>
            <person name="Moubri-Menage K."/>
            <person name="Shams-Eldin H."/>
            <person name="Usmani-Brown S."/>
            <person name="Bringaud F."/>
            <person name="Wincker P."/>
            <person name="Vivares C.P."/>
            <person name="Schwarz R.T."/>
            <person name="Schetters T.P."/>
            <person name="Krause P.J."/>
            <person name="Gorenflot A."/>
            <person name="Berry V."/>
            <person name="Barbe V."/>
            <person name="Ben Mamoun C."/>
        </authorList>
    </citation>
    <scope>NUCLEOTIDE SEQUENCE [LARGE SCALE GENOMIC DNA]</scope>
    <source>
        <strain evidence="3 4">RI</strain>
    </source>
</reference>
<sequence length="1378" mass="156354">MTSDVNRTFTSTFGLLQSGKRRKFEEEFAKIRKVQLKGGVNAKIELCKLIELVLVSDGRFSSLLITDLYNLLTDKNKNVALTALDTISLCIDTLIYNVIECHSHQDLVSEKLYIPGGIGLFKNVLADYECLRSTYSSLLKSTKSSEAIFLIYKILAAELQAFAEVDVSDYIIYDSKNHFNPAKIGIDGLAHKKPKNPNYPECNCVCKFLSKNASTISYGELKPIMFSKCTRKSNLKSYFERWREENVQLLCKYLNKDDKSDLGKIKFLMSTHVCSLVIACYPLTYNELLPNLQQLLEPVSRNPNQPISTFAPKFSEKGSIDKFVFKQLIRILASKISISLHKEISECLCACGYISGLDIIYREIHCIGSVIMECPAPFDANKVYVMSCNFEDFGGLCATPLDNNIEGKLLEKRGPIYYITKPERVELIGHLAVTKPLPKLIDMALGYDVTKNNEGRSRTDILQYSDVPACKVLYFTPDMLKFTVTTRTTNLEPTGNELVQFKQMKDNLLTESANDIGVKVASTSDVMNNFQFYSKMVVNQILKADWSLTQSGQYLDSVKRKFLNKILLDNYLEPQTVREMLTMYINSLIAKLDLNRYVKSNPDGLTLQNALSEWSNYFNCVSDILYHKSVLNYIDSTSSSLVKQECDGNELAGFFNRLHIGNNRDNMSYDELLQLCFDGFYSDKLLINRAYRDAYIKSICSFVLSIPCITDGLIERFYSLLDSLGGSLLVFSLVSNILKKSKSVGAKRRIFSLFFKALYHKTPSVRNLFYKLIESTKGLYMTFDGQTSRYSNKEFEKLHNYLSILVTNRFGESCNKCGSGGRSLNISNLEMALTPPLWQWPIEIITLLTDWIKSLGVFQSAEIQVTVCVRCKRNVFDISSDKILYNVLYMWDNLQDDCELDWHNPHYIHNIWLQETIFYIFLKCLRKYPIFQSQSDGDMPIDETDIEDSTIDIEDSLNHSKGPTGKDTSKSEEERVDNREKGCSLERFLVPNNFLKNMCDEIIENLNVGAICISINAVSEICNRSPQLLSALIYTVDSYALEQEHCNGRVCSGISEAIISSLSNLCTTHIEIFYVILENYLSVPPKTCLMGHILTNVAIKWTAPTYNIVDKLSMDSAEMRTILLCISTFKNWSKTVSIVPVVAFLPKNIAIDLLNHLFLVETNEGAVKSCIESVLSVPADVRSVMDQKVSSANQQWLSPEELLIAVYRFNNENLDRKKQAILLDHIISLVETNQRRPQNVPKNVIMSLHSVVKSCTMIVEDKQPISFIFGRLLCQVVQNVPSVRGGVVQHVMPTLVTRRAWEDKQLWRGVVISFGILWSEFKEPLTLLIFQLPQGVGEDLLQSVQQRHSVIPDMAAIVSKKQHMKAVCPRYISSILGL</sequence>
<dbReference type="Proteomes" id="UP000002899">
    <property type="component" value="Chromosome I"/>
</dbReference>
<dbReference type="OrthoDB" id="331600at2759"/>